<evidence type="ECO:0000313" key="1">
    <source>
        <dbReference type="EMBL" id="KIE12607.1"/>
    </source>
</evidence>
<organism evidence="1">
    <name type="scientific">Tolypothrix bouteillei VB521301</name>
    <dbReference type="NCBI Taxonomy" id="1479485"/>
    <lineage>
        <taxon>Bacteria</taxon>
        <taxon>Bacillati</taxon>
        <taxon>Cyanobacteriota</taxon>
        <taxon>Cyanophyceae</taxon>
        <taxon>Nostocales</taxon>
        <taxon>Tolypothrichaceae</taxon>
        <taxon>Tolypothrix</taxon>
    </lineage>
</organism>
<sequence>MTVLKINELQIEQTIEELSDEQLESIFGGVKAEQPGLLLAYYWEYSEGGLFASPVADYGQS</sequence>
<dbReference type="AlphaFoldDB" id="A0A0C1NCT9"/>
<reference evidence="1" key="1">
    <citation type="journal article" date="2015" name="Genome Announc.">
        <title>Draft Genome Sequence of Tolypothrix boutellei Strain VB521301.</title>
        <authorList>
            <person name="Chandrababunaidu M.M."/>
            <person name="Singh D."/>
            <person name="Sen D."/>
            <person name="Bhan S."/>
            <person name="Das S."/>
            <person name="Gupta A."/>
            <person name="Adhikary S.P."/>
            <person name="Tripathy S."/>
        </authorList>
    </citation>
    <scope>NUCLEOTIDE SEQUENCE</scope>
    <source>
        <strain evidence="1">VB521301</strain>
    </source>
</reference>
<evidence type="ECO:0008006" key="2">
    <source>
        <dbReference type="Google" id="ProtNLM"/>
    </source>
</evidence>
<comment type="caution">
    <text evidence="1">The sequence shown here is derived from an EMBL/GenBank/DDBJ whole genome shotgun (WGS) entry which is preliminary data.</text>
</comment>
<dbReference type="EMBL" id="JHEG02000026">
    <property type="protein sequence ID" value="KIE12607.1"/>
    <property type="molecule type" value="Genomic_DNA"/>
</dbReference>
<proteinExistence type="predicted"/>
<gene>
    <name evidence="1" type="ORF">DA73_0208885</name>
</gene>
<protein>
    <recommendedName>
        <fullName evidence="2">Bacteriocin</fullName>
    </recommendedName>
</protein>
<name>A0A0C1NCT9_9CYAN</name>
<accession>A0A0C1NCT9</accession>